<evidence type="ECO:0000313" key="2">
    <source>
        <dbReference type="EMBL" id="GAA2930045.1"/>
    </source>
</evidence>
<feature type="chain" id="PRO_5046219659" evidence="1">
    <location>
        <begin position="28"/>
        <end position="136"/>
    </location>
</feature>
<evidence type="ECO:0000313" key="3">
    <source>
        <dbReference type="Proteomes" id="UP001501102"/>
    </source>
</evidence>
<proteinExistence type="predicted"/>
<feature type="signal peptide" evidence="1">
    <location>
        <begin position="1"/>
        <end position="27"/>
    </location>
</feature>
<name>A0ABP6JGN7_STRTU</name>
<reference evidence="3" key="1">
    <citation type="journal article" date="2019" name="Int. J. Syst. Evol. Microbiol.">
        <title>The Global Catalogue of Microorganisms (GCM) 10K type strain sequencing project: providing services to taxonomists for standard genome sequencing and annotation.</title>
        <authorList>
            <consortium name="The Broad Institute Genomics Platform"/>
            <consortium name="The Broad Institute Genome Sequencing Center for Infectious Disease"/>
            <person name="Wu L."/>
            <person name="Ma J."/>
        </authorList>
    </citation>
    <scope>NUCLEOTIDE SEQUENCE [LARGE SCALE GENOMIC DNA]</scope>
    <source>
        <strain evidence="3">JCM 4087</strain>
    </source>
</reference>
<keyword evidence="1" id="KW-0732">Signal</keyword>
<evidence type="ECO:0000256" key="1">
    <source>
        <dbReference type="SAM" id="SignalP"/>
    </source>
</evidence>
<protein>
    <submittedName>
        <fullName evidence="2">Uncharacterized protein</fullName>
    </submittedName>
</protein>
<accession>A0ABP6JGN7</accession>
<dbReference type="Proteomes" id="UP001501102">
    <property type="component" value="Unassembled WGS sequence"/>
</dbReference>
<organism evidence="2 3">
    <name type="scientific">Streptomyces thioluteus</name>
    <dbReference type="NCBI Taxonomy" id="66431"/>
    <lineage>
        <taxon>Bacteria</taxon>
        <taxon>Bacillati</taxon>
        <taxon>Actinomycetota</taxon>
        <taxon>Actinomycetes</taxon>
        <taxon>Kitasatosporales</taxon>
        <taxon>Streptomycetaceae</taxon>
        <taxon>Streptomyces</taxon>
    </lineage>
</organism>
<dbReference type="RefSeq" id="WP_344963399.1">
    <property type="nucleotide sequence ID" value="NZ_BAAAXZ010000104.1"/>
</dbReference>
<sequence>MNRAYRLAISGVLTAGLVAGGAATAFAAAPAPAAAHKAVAAAKPAPKPALTAQASAQAVKAWQEFRVTGKATAIKPGTTVTLQQQKGTKWTALPAKVTVNKNSTYSMRVKLGIKGKNTLRVAGGGAVSAPFVVTVR</sequence>
<keyword evidence="3" id="KW-1185">Reference proteome</keyword>
<dbReference type="EMBL" id="BAAAXZ010000104">
    <property type="protein sequence ID" value="GAA2930045.1"/>
    <property type="molecule type" value="Genomic_DNA"/>
</dbReference>
<gene>
    <name evidence="2" type="ORF">GCM10020221_27300</name>
</gene>
<comment type="caution">
    <text evidence="2">The sequence shown here is derived from an EMBL/GenBank/DDBJ whole genome shotgun (WGS) entry which is preliminary data.</text>
</comment>